<keyword evidence="4" id="KW-0539">Nucleus</keyword>
<evidence type="ECO:0000256" key="3">
    <source>
        <dbReference type="ARBA" id="ARBA00023163"/>
    </source>
</evidence>
<dbReference type="CDD" id="cd12148">
    <property type="entry name" value="fungal_TF_MHR"/>
    <property type="match status" value="1"/>
</dbReference>
<evidence type="ECO:0000313" key="7">
    <source>
        <dbReference type="Proteomes" id="UP001345013"/>
    </source>
</evidence>
<feature type="domain" description="Zn(2)-C6 fungal-type" evidence="5">
    <location>
        <begin position="42"/>
        <end position="71"/>
    </location>
</feature>
<keyword evidence="1" id="KW-0805">Transcription regulation</keyword>
<keyword evidence="7" id="KW-1185">Reference proteome</keyword>
<comment type="caution">
    <text evidence="6">The sequence shown here is derived from an EMBL/GenBank/DDBJ whole genome shotgun (WGS) entry which is preliminary data.</text>
</comment>
<evidence type="ECO:0000313" key="6">
    <source>
        <dbReference type="EMBL" id="KAK5102219.1"/>
    </source>
</evidence>
<dbReference type="InterPro" id="IPR053187">
    <property type="entry name" value="Notoamide_regulator"/>
</dbReference>
<dbReference type="EMBL" id="JAVRRG010000003">
    <property type="protein sequence ID" value="KAK5102219.1"/>
    <property type="molecule type" value="Genomic_DNA"/>
</dbReference>
<evidence type="ECO:0000256" key="2">
    <source>
        <dbReference type="ARBA" id="ARBA00023125"/>
    </source>
</evidence>
<accession>A0ABR0KP52</accession>
<name>A0ABR0KP52_9EURO</name>
<dbReference type="PANTHER" id="PTHR47256">
    <property type="entry name" value="ZN(II)2CYS6 TRANSCRIPTION FACTOR (EUROFUNG)-RELATED"/>
    <property type="match status" value="1"/>
</dbReference>
<protein>
    <recommendedName>
        <fullName evidence="5">Zn(2)-C6 fungal-type domain-containing protein</fullName>
    </recommendedName>
</protein>
<dbReference type="SUPFAM" id="SSF57701">
    <property type="entry name" value="Zn2/Cys6 DNA-binding domain"/>
    <property type="match status" value="1"/>
</dbReference>
<sequence>MGTNARRIAPAPSPTVEEAASLLHTYPGHLGKSSGIKRASTACQNCKQIKRKCDQQRPCSNCSRTTTECTYDEGQDGRRRSAKKRAVEELVLKRDALDMLLEALRNADESQLQHLLRLIKRDAPLDDVIRYASVVDEASNDRLALSDASSETGNSRKKKILSISALLYDKPLVKVPAANWTTVTKDDELVSHLISVYFTWYHPAYPCVIRDLFVREMVAGDLNSQFCSPILVNAMLATACVSKVSTRWESEIDVVQHFSDHSDVLETFNRPASRGLHYLKEAMRLWMEEIEYPKLSTLQSGQIIATA</sequence>
<keyword evidence="2" id="KW-0238">DNA-binding</keyword>
<keyword evidence="3" id="KW-0804">Transcription</keyword>
<dbReference type="Gene3D" id="4.10.240.10">
    <property type="entry name" value="Zn(2)-C6 fungal-type DNA-binding domain"/>
    <property type="match status" value="1"/>
</dbReference>
<dbReference type="Proteomes" id="UP001345013">
    <property type="component" value="Unassembled WGS sequence"/>
</dbReference>
<evidence type="ECO:0000259" key="5">
    <source>
        <dbReference type="PROSITE" id="PS50048"/>
    </source>
</evidence>
<dbReference type="PROSITE" id="PS50048">
    <property type="entry name" value="ZN2_CY6_FUNGAL_2"/>
    <property type="match status" value="1"/>
</dbReference>
<gene>
    <name evidence="6" type="ORF">LTR24_000452</name>
</gene>
<evidence type="ECO:0000256" key="4">
    <source>
        <dbReference type="ARBA" id="ARBA00023242"/>
    </source>
</evidence>
<dbReference type="SMART" id="SM00066">
    <property type="entry name" value="GAL4"/>
    <property type="match status" value="1"/>
</dbReference>
<dbReference type="PROSITE" id="PS00463">
    <property type="entry name" value="ZN2_CY6_FUNGAL_1"/>
    <property type="match status" value="1"/>
</dbReference>
<dbReference type="Pfam" id="PF00172">
    <property type="entry name" value="Zn_clus"/>
    <property type="match status" value="1"/>
</dbReference>
<organism evidence="6 7">
    <name type="scientific">Lithohypha guttulata</name>
    <dbReference type="NCBI Taxonomy" id="1690604"/>
    <lineage>
        <taxon>Eukaryota</taxon>
        <taxon>Fungi</taxon>
        <taxon>Dikarya</taxon>
        <taxon>Ascomycota</taxon>
        <taxon>Pezizomycotina</taxon>
        <taxon>Eurotiomycetes</taxon>
        <taxon>Chaetothyriomycetidae</taxon>
        <taxon>Chaetothyriales</taxon>
        <taxon>Trichomeriaceae</taxon>
        <taxon>Lithohypha</taxon>
    </lineage>
</organism>
<dbReference type="InterPro" id="IPR001138">
    <property type="entry name" value="Zn2Cys6_DnaBD"/>
</dbReference>
<proteinExistence type="predicted"/>
<reference evidence="6 7" key="1">
    <citation type="submission" date="2023-08" db="EMBL/GenBank/DDBJ databases">
        <title>Black Yeasts Isolated from many extreme environments.</title>
        <authorList>
            <person name="Coleine C."/>
            <person name="Stajich J.E."/>
            <person name="Selbmann L."/>
        </authorList>
    </citation>
    <scope>NUCLEOTIDE SEQUENCE [LARGE SCALE GENOMIC DNA]</scope>
    <source>
        <strain evidence="6 7">CCFEE 5885</strain>
    </source>
</reference>
<dbReference type="CDD" id="cd00067">
    <property type="entry name" value="GAL4"/>
    <property type="match status" value="1"/>
</dbReference>
<dbReference type="PANTHER" id="PTHR47256:SF1">
    <property type="entry name" value="ZN(II)2CYS6 TRANSCRIPTION FACTOR (EUROFUNG)"/>
    <property type="match status" value="1"/>
</dbReference>
<evidence type="ECO:0000256" key="1">
    <source>
        <dbReference type="ARBA" id="ARBA00023015"/>
    </source>
</evidence>
<dbReference type="InterPro" id="IPR036864">
    <property type="entry name" value="Zn2-C6_fun-type_DNA-bd_sf"/>
</dbReference>